<keyword evidence="7" id="KW-1185">Reference proteome</keyword>
<dbReference type="InterPro" id="IPR036236">
    <property type="entry name" value="Znf_C2H2_sf"/>
</dbReference>
<evidence type="ECO:0000313" key="6">
    <source>
        <dbReference type="EnsemblMetazoa" id="XP_022655184"/>
    </source>
</evidence>
<comment type="similarity">
    <text evidence="1">Belongs to the IPP transferase family.</text>
</comment>
<feature type="compositionally biased region" description="Basic and acidic residues" evidence="5">
    <location>
        <begin position="385"/>
        <end position="416"/>
    </location>
</feature>
<dbReference type="Proteomes" id="UP000594260">
    <property type="component" value="Unplaced"/>
</dbReference>
<dbReference type="GO" id="GO:0052381">
    <property type="term" value="F:tRNA dimethylallyltransferase activity"/>
    <property type="evidence" value="ECO:0007669"/>
    <property type="project" value="TreeGrafter"/>
</dbReference>
<name>A0A7M7JZL2_VARDE</name>
<reference evidence="6" key="1">
    <citation type="submission" date="2021-01" db="UniProtKB">
        <authorList>
            <consortium name="EnsemblMetazoa"/>
        </authorList>
    </citation>
    <scope>IDENTIFICATION</scope>
</reference>
<dbReference type="Gene3D" id="3.40.50.300">
    <property type="entry name" value="P-loop containing nucleotide triphosphate hydrolases"/>
    <property type="match status" value="1"/>
</dbReference>
<evidence type="ECO:0000256" key="5">
    <source>
        <dbReference type="SAM" id="MobiDB-lite"/>
    </source>
</evidence>
<evidence type="ECO:0000256" key="4">
    <source>
        <dbReference type="ARBA" id="ARBA00022840"/>
    </source>
</evidence>
<dbReference type="AlphaFoldDB" id="A0A7M7JZL2"/>
<dbReference type="PANTHER" id="PTHR11088:SF89">
    <property type="entry name" value="TRNA DIMETHYLALLYLTRANSFERASE"/>
    <property type="match status" value="1"/>
</dbReference>
<evidence type="ECO:0000256" key="2">
    <source>
        <dbReference type="ARBA" id="ARBA00022679"/>
    </source>
</evidence>
<keyword evidence="2" id="KW-0808">Transferase</keyword>
<dbReference type="PANTHER" id="PTHR11088">
    <property type="entry name" value="TRNA DIMETHYLALLYLTRANSFERASE"/>
    <property type="match status" value="1"/>
</dbReference>
<dbReference type="GO" id="GO:0005739">
    <property type="term" value="C:mitochondrion"/>
    <property type="evidence" value="ECO:0007669"/>
    <property type="project" value="TreeGrafter"/>
</dbReference>
<dbReference type="Pfam" id="PF01715">
    <property type="entry name" value="IPPT"/>
    <property type="match status" value="2"/>
</dbReference>
<proteinExistence type="inferred from homology"/>
<organism evidence="6 7">
    <name type="scientific">Varroa destructor</name>
    <name type="common">Honeybee mite</name>
    <dbReference type="NCBI Taxonomy" id="109461"/>
    <lineage>
        <taxon>Eukaryota</taxon>
        <taxon>Metazoa</taxon>
        <taxon>Ecdysozoa</taxon>
        <taxon>Arthropoda</taxon>
        <taxon>Chelicerata</taxon>
        <taxon>Arachnida</taxon>
        <taxon>Acari</taxon>
        <taxon>Parasitiformes</taxon>
        <taxon>Mesostigmata</taxon>
        <taxon>Gamasina</taxon>
        <taxon>Dermanyssoidea</taxon>
        <taxon>Varroidae</taxon>
        <taxon>Varroa</taxon>
    </lineage>
</organism>
<dbReference type="GO" id="GO:0006400">
    <property type="term" value="P:tRNA modification"/>
    <property type="evidence" value="ECO:0007669"/>
    <property type="project" value="TreeGrafter"/>
</dbReference>
<dbReference type="GO" id="GO:0005524">
    <property type="term" value="F:ATP binding"/>
    <property type="evidence" value="ECO:0007669"/>
    <property type="project" value="UniProtKB-KW"/>
</dbReference>
<accession>A0A7M7JZL2</accession>
<feature type="region of interest" description="Disordered" evidence="5">
    <location>
        <begin position="385"/>
        <end position="440"/>
    </location>
</feature>
<dbReference type="EnsemblMetazoa" id="XM_022799449">
    <property type="protein sequence ID" value="XP_022655184"/>
    <property type="gene ID" value="LOC111247910"/>
</dbReference>
<feature type="compositionally biased region" description="Basic and acidic residues" evidence="5">
    <location>
        <begin position="424"/>
        <end position="440"/>
    </location>
</feature>
<dbReference type="SUPFAM" id="SSF52540">
    <property type="entry name" value="P-loop containing nucleoside triphosphate hydrolases"/>
    <property type="match status" value="1"/>
</dbReference>
<evidence type="ECO:0000256" key="3">
    <source>
        <dbReference type="ARBA" id="ARBA00022741"/>
    </source>
</evidence>
<protein>
    <submittedName>
        <fullName evidence="6">Uncharacterized protein</fullName>
    </submittedName>
</protein>
<dbReference type="InterPro" id="IPR039657">
    <property type="entry name" value="Dimethylallyltransferase"/>
</dbReference>
<dbReference type="RefSeq" id="XP_022655184.1">
    <property type="nucleotide sequence ID" value="XM_022799449.1"/>
</dbReference>
<dbReference type="InterPro" id="IPR027417">
    <property type="entry name" value="P-loop_NTPase"/>
</dbReference>
<evidence type="ECO:0000256" key="1">
    <source>
        <dbReference type="ARBA" id="ARBA00005842"/>
    </source>
</evidence>
<evidence type="ECO:0000313" key="7">
    <source>
        <dbReference type="Proteomes" id="UP000594260"/>
    </source>
</evidence>
<sequence length="440" mass="50353">MSTYSTSWQLINIGKMVSWPAVISHLHMRATVLGSLIRRSVFNSFFKTMSSSCSPPLIVVLGSTGVGKSQLAVEIAKKFNGEVISADSMQVYKGLDIITNKISPEEMCGVPHHMLGFLDPLKEFTVVDFRNRSLPIIHPNDRRKIERSLQVFNDTKIPQSHIFCDQRQRGGVLGGPLRFKYAIIFWIQCQQEVLEARLDARVNQMIEQGLIDELLNFHADYNSRRKESCDYTQGIFQSIGFKEFHSYITSSAEDRNSKEGKKAFEHSLWLMKQVTKRYSRYQKKWINKRFLGEPDREVPPIYGLDGTDLKAWNYNVRDTAIEIIENILAGKQPNTQPLQKTDIVRSREGIFTCEMCSVTSVGEINHNAHMKSKKHYFRLRRMKKTAEEKNQEKTLADEPHEGKFGAKDASVEEPHTKGVSAEQTHTEKPPNKLRKVEGMA</sequence>
<keyword evidence="4" id="KW-0067">ATP-binding</keyword>
<keyword evidence="3" id="KW-0547">Nucleotide-binding</keyword>
<dbReference type="SUPFAM" id="SSF57667">
    <property type="entry name" value="beta-beta-alpha zinc fingers"/>
    <property type="match status" value="1"/>
</dbReference>
<dbReference type="GeneID" id="111247910"/>